<protein>
    <recommendedName>
        <fullName evidence="2">DUF6534 domain-containing protein</fullName>
    </recommendedName>
</protein>
<comment type="caution">
    <text evidence="3">The sequence shown here is derived from an EMBL/GenBank/DDBJ whole genome shotgun (WGS) entry which is preliminary data.</text>
</comment>
<organism evidence="3 4">
    <name type="scientific">Mycena metata</name>
    <dbReference type="NCBI Taxonomy" id="1033252"/>
    <lineage>
        <taxon>Eukaryota</taxon>
        <taxon>Fungi</taxon>
        <taxon>Dikarya</taxon>
        <taxon>Basidiomycota</taxon>
        <taxon>Agaricomycotina</taxon>
        <taxon>Agaricomycetes</taxon>
        <taxon>Agaricomycetidae</taxon>
        <taxon>Agaricales</taxon>
        <taxon>Marasmiineae</taxon>
        <taxon>Mycenaceae</taxon>
        <taxon>Mycena</taxon>
    </lineage>
</organism>
<evidence type="ECO:0000256" key="1">
    <source>
        <dbReference type="SAM" id="Phobius"/>
    </source>
</evidence>
<reference evidence="3" key="1">
    <citation type="submission" date="2023-03" db="EMBL/GenBank/DDBJ databases">
        <title>Massive genome expansion in bonnet fungi (Mycena s.s.) driven by repeated elements and novel gene families across ecological guilds.</title>
        <authorList>
            <consortium name="Lawrence Berkeley National Laboratory"/>
            <person name="Harder C.B."/>
            <person name="Miyauchi S."/>
            <person name="Viragh M."/>
            <person name="Kuo A."/>
            <person name="Thoen E."/>
            <person name="Andreopoulos B."/>
            <person name="Lu D."/>
            <person name="Skrede I."/>
            <person name="Drula E."/>
            <person name="Henrissat B."/>
            <person name="Morin E."/>
            <person name="Kohler A."/>
            <person name="Barry K."/>
            <person name="LaButti K."/>
            <person name="Morin E."/>
            <person name="Salamov A."/>
            <person name="Lipzen A."/>
            <person name="Mereny Z."/>
            <person name="Hegedus B."/>
            <person name="Baldrian P."/>
            <person name="Stursova M."/>
            <person name="Weitz H."/>
            <person name="Taylor A."/>
            <person name="Grigoriev I.V."/>
            <person name="Nagy L.G."/>
            <person name="Martin F."/>
            <person name="Kauserud H."/>
        </authorList>
    </citation>
    <scope>NUCLEOTIDE SEQUENCE</scope>
    <source>
        <strain evidence="3">CBHHK182m</strain>
    </source>
</reference>
<name>A0AAD7MXD3_9AGAR</name>
<keyword evidence="1" id="KW-0472">Membrane</keyword>
<feature type="transmembrane region" description="Helical" evidence="1">
    <location>
        <begin position="6"/>
        <end position="24"/>
    </location>
</feature>
<proteinExistence type="predicted"/>
<feature type="transmembrane region" description="Helical" evidence="1">
    <location>
        <begin position="45"/>
        <end position="67"/>
    </location>
</feature>
<dbReference type="InterPro" id="IPR045339">
    <property type="entry name" value="DUF6534"/>
</dbReference>
<feature type="transmembrane region" description="Helical" evidence="1">
    <location>
        <begin position="157"/>
        <end position="177"/>
    </location>
</feature>
<evidence type="ECO:0000313" key="3">
    <source>
        <dbReference type="EMBL" id="KAJ7736427.1"/>
    </source>
</evidence>
<feature type="transmembrane region" description="Helical" evidence="1">
    <location>
        <begin position="119"/>
        <end position="145"/>
    </location>
</feature>
<evidence type="ECO:0000259" key="2">
    <source>
        <dbReference type="Pfam" id="PF20152"/>
    </source>
</evidence>
<feature type="transmembrane region" description="Helical" evidence="1">
    <location>
        <begin position="189"/>
        <end position="214"/>
    </location>
</feature>
<keyword evidence="4" id="KW-1185">Reference proteome</keyword>
<dbReference type="Proteomes" id="UP001215598">
    <property type="component" value="Unassembled WGS sequence"/>
</dbReference>
<dbReference type="PANTHER" id="PTHR40465">
    <property type="entry name" value="CHROMOSOME 1, WHOLE GENOME SHOTGUN SEQUENCE"/>
    <property type="match status" value="1"/>
</dbReference>
<dbReference type="AlphaFoldDB" id="A0AAD7MXD3"/>
<dbReference type="PANTHER" id="PTHR40465:SF1">
    <property type="entry name" value="DUF6534 DOMAIN-CONTAINING PROTEIN"/>
    <property type="match status" value="1"/>
</dbReference>
<feature type="transmembrane region" description="Helical" evidence="1">
    <location>
        <begin position="87"/>
        <end position="107"/>
    </location>
</feature>
<gene>
    <name evidence="3" type="ORF">B0H16DRAFT_1730767</name>
</gene>
<keyword evidence="1" id="KW-0812">Transmembrane</keyword>
<keyword evidence="1" id="KW-1133">Transmembrane helix</keyword>
<evidence type="ECO:0000313" key="4">
    <source>
        <dbReference type="Proteomes" id="UP001215598"/>
    </source>
</evidence>
<dbReference type="EMBL" id="JARKIB010000121">
    <property type="protein sequence ID" value="KAJ7736427.1"/>
    <property type="molecule type" value="Genomic_DNA"/>
</dbReference>
<dbReference type="Pfam" id="PF20152">
    <property type="entry name" value="DUF6534"/>
    <property type="match status" value="1"/>
</dbReference>
<accession>A0AAD7MXD3</accession>
<sequence>MGHYDNLVGSMLIGSWLAAMLYGLTLCKSWEYVARYPKDVRFRKGLLLCCVFSSSLSMVGAFANVYYPTVTFWGNPVELEKQGGFRFAHHRCWTNPIVTGAMVDAFLIRRLYRLSNMLWLAVFLAIFVVVGLVGAILISVSLAGADYSSRNNAATGVVIFTAGTAGADILITIALIWKLVTMKTELIHRLVIGAIQTGSTTSTIVIVIVVSYYMNKESNASAF</sequence>
<feature type="domain" description="DUF6534" evidence="2">
    <location>
        <begin position="165"/>
        <end position="210"/>
    </location>
</feature>